<keyword evidence="4" id="KW-1185">Reference proteome</keyword>
<protein>
    <recommendedName>
        <fullName evidence="5">MARVEL domain-containing protein</fullName>
    </recommendedName>
</protein>
<organism evidence="3 4">
    <name type="scientific">Blastomyces silverae</name>
    <dbReference type="NCBI Taxonomy" id="2060906"/>
    <lineage>
        <taxon>Eukaryota</taxon>
        <taxon>Fungi</taxon>
        <taxon>Dikarya</taxon>
        <taxon>Ascomycota</taxon>
        <taxon>Pezizomycotina</taxon>
        <taxon>Eurotiomycetes</taxon>
        <taxon>Eurotiomycetidae</taxon>
        <taxon>Onygenales</taxon>
        <taxon>Ajellomycetaceae</taxon>
        <taxon>Blastomyces</taxon>
    </lineage>
</organism>
<feature type="transmembrane region" description="Helical" evidence="2">
    <location>
        <begin position="107"/>
        <end position="130"/>
    </location>
</feature>
<keyword evidence="2" id="KW-0812">Transmembrane</keyword>
<reference evidence="4" key="1">
    <citation type="journal article" date="2015" name="PLoS Genet.">
        <title>The dynamic genome and transcriptome of the human fungal pathogen Blastomyces and close relative Emmonsia.</title>
        <authorList>
            <person name="Munoz J.F."/>
            <person name="Gauthier G.M."/>
            <person name="Desjardins C.A."/>
            <person name="Gallo J.E."/>
            <person name="Holder J."/>
            <person name="Sullivan T.D."/>
            <person name="Marty A.J."/>
            <person name="Carmen J.C."/>
            <person name="Chen Z."/>
            <person name="Ding L."/>
            <person name="Gujja S."/>
            <person name="Magrini V."/>
            <person name="Misas E."/>
            <person name="Mitreva M."/>
            <person name="Priest M."/>
            <person name="Saif S."/>
            <person name="Whiston E.A."/>
            <person name="Young S."/>
            <person name="Zeng Q."/>
            <person name="Goldman W.E."/>
            <person name="Mardis E.R."/>
            <person name="Taylor J.W."/>
            <person name="McEwen J.G."/>
            <person name="Clay O.K."/>
            <person name="Klein B.S."/>
            <person name="Cuomo C.A."/>
        </authorList>
    </citation>
    <scope>NUCLEOTIDE SEQUENCE [LARGE SCALE GENOMIC DNA]</scope>
    <source>
        <strain evidence="4">UAMH 139</strain>
    </source>
</reference>
<sequence>MSWYLPRKYRPPILFKILLGIELPITIAILALFGIASPDLYRTKLWKDGAQNGFNSGPEDMVYAFANYRPYSTPKPWSQFLTNFNIAISVLSMFFMIVKAPMFILNVFYPPFSVIVHTTLTALYAVSIAYQASPDMTDPERPQTGAPWYLTKNCNVAKSPSNVGYCQQAKASFACTVLMLALFLVHVVYAIYSCLPTEEIREKQRQRLSRRQDLEDLRSLKSPIYPMHAPMTPGGTAFPPMTPRTQAFNRLGGTTDLPLRNHFLPPDMLNGGGHAKNFSMPSPPHSPTPPHMSGSTTNGTPPPNGSAGAEGHSQATVYFPPPPKKATK</sequence>
<feature type="transmembrane region" description="Helical" evidence="2">
    <location>
        <begin position="12"/>
        <end position="36"/>
    </location>
</feature>
<dbReference type="EMBL" id="LDEV01002544">
    <property type="protein sequence ID" value="KLJ08716.1"/>
    <property type="molecule type" value="Genomic_DNA"/>
</dbReference>
<feature type="region of interest" description="Disordered" evidence="1">
    <location>
        <begin position="266"/>
        <end position="328"/>
    </location>
</feature>
<gene>
    <name evidence="3" type="ORF">EMPG_15842</name>
</gene>
<dbReference type="STRING" id="2060906.A0A0H1BHQ7"/>
<evidence type="ECO:0000256" key="2">
    <source>
        <dbReference type="SAM" id="Phobius"/>
    </source>
</evidence>
<evidence type="ECO:0000256" key="1">
    <source>
        <dbReference type="SAM" id="MobiDB-lite"/>
    </source>
</evidence>
<dbReference type="OrthoDB" id="5352400at2759"/>
<evidence type="ECO:0000313" key="3">
    <source>
        <dbReference type="EMBL" id="KLJ08716.1"/>
    </source>
</evidence>
<dbReference type="AlphaFoldDB" id="A0A0H1BHQ7"/>
<name>A0A0H1BHQ7_9EURO</name>
<proteinExistence type="predicted"/>
<feature type="transmembrane region" description="Helical" evidence="2">
    <location>
        <begin position="171"/>
        <end position="195"/>
    </location>
</feature>
<dbReference type="Proteomes" id="UP000053573">
    <property type="component" value="Unassembled WGS sequence"/>
</dbReference>
<keyword evidence="2" id="KW-0472">Membrane</keyword>
<feature type="transmembrane region" description="Helical" evidence="2">
    <location>
        <begin position="77"/>
        <end position="98"/>
    </location>
</feature>
<evidence type="ECO:0008006" key="5">
    <source>
        <dbReference type="Google" id="ProtNLM"/>
    </source>
</evidence>
<feature type="compositionally biased region" description="Pro residues" evidence="1">
    <location>
        <begin position="319"/>
        <end position="328"/>
    </location>
</feature>
<keyword evidence="2" id="KW-1133">Transmembrane helix</keyword>
<accession>A0A0H1BHQ7</accession>
<feature type="compositionally biased region" description="Pro residues" evidence="1">
    <location>
        <begin position="281"/>
        <end position="290"/>
    </location>
</feature>
<comment type="caution">
    <text evidence="3">The sequence shown here is derived from an EMBL/GenBank/DDBJ whole genome shotgun (WGS) entry which is preliminary data.</text>
</comment>
<evidence type="ECO:0000313" key="4">
    <source>
        <dbReference type="Proteomes" id="UP000053573"/>
    </source>
</evidence>